<dbReference type="EMBL" id="CAADRP010001941">
    <property type="protein sequence ID" value="VFU57381.1"/>
    <property type="molecule type" value="Genomic_DNA"/>
</dbReference>
<proteinExistence type="predicted"/>
<accession>A0A6N2MUY0</accession>
<sequence length="114" mass="13284">MWHISIPCEFSTLRPPEWRLIPIRRRHTTLQNLMAFGAVPLPVYKSIPIEFQRALSILARGVLTVFRVAWREVMCTLRQRSRVRSKVACLKVQRRGVGEREGRREIEGKASSDE</sequence>
<reference evidence="1" key="1">
    <citation type="submission" date="2019-03" db="EMBL/GenBank/DDBJ databases">
        <authorList>
            <person name="Mank J."/>
            <person name="Almeida P."/>
        </authorList>
    </citation>
    <scope>NUCLEOTIDE SEQUENCE</scope>
    <source>
        <strain evidence="1">78183</strain>
    </source>
</reference>
<gene>
    <name evidence="1" type="ORF">SVIM_LOCUS414624</name>
</gene>
<organism evidence="1">
    <name type="scientific">Salix viminalis</name>
    <name type="common">Common osier</name>
    <name type="synonym">Basket willow</name>
    <dbReference type="NCBI Taxonomy" id="40686"/>
    <lineage>
        <taxon>Eukaryota</taxon>
        <taxon>Viridiplantae</taxon>
        <taxon>Streptophyta</taxon>
        <taxon>Embryophyta</taxon>
        <taxon>Tracheophyta</taxon>
        <taxon>Spermatophyta</taxon>
        <taxon>Magnoliopsida</taxon>
        <taxon>eudicotyledons</taxon>
        <taxon>Gunneridae</taxon>
        <taxon>Pentapetalae</taxon>
        <taxon>rosids</taxon>
        <taxon>fabids</taxon>
        <taxon>Malpighiales</taxon>
        <taxon>Salicaceae</taxon>
        <taxon>Saliceae</taxon>
        <taxon>Salix</taxon>
    </lineage>
</organism>
<dbReference type="AlphaFoldDB" id="A0A6N2MUY0"/>
<name>A0A6N2MUY0_SALVM</name>
<protein>
    <submittedName>
        <fullName evidence="1">Uncharacterized protein</fullName>
    </submittedName>
</protein>
<evidence type="ECO:0000313" key="1">
    <source>
        <dbReference type="EMBL" id="VFU57381.1"/>
    </source>
</evidence>